<dbReference type="EMBL" id="UZAK01040640">
    <property type="protein sequence ID" value="VDP64917.1"/>
    <property type="molecule type" value="Genomic_DNA"/>
</dbReference>
<reference evidence="1 2" key="2">
    <citation type="submission" date="2018-11" db="EMBL/GenBank/DDBJ databases">
        <authorList>
            <consortium name="Pathogen Informatics"/>
        </authorList>
    </citation>
    <scope>NUCLEOTIDE SEQUENCE [LARGE SCALE GENOMIC DNA]</scope>
    <source>
        <strain evidence="1">Dakar</strain>
        <strain evidence="2">Dakar, Senegal</strain>
    </source>
</reference>
<accession>A0A183KSS8</accession>
<proteinExistence type="predicted"/>
<protein>
    <submittedName>
        <fullName evidence="1 3">Uncharacterized protein</fullName>
    </submittedName>
</protein>
<organism evidence="3">
    <name type="scientific">Schistosoma curassoni</name>
    <dbReference type="NCBI Taxonomy" id="6186"/>
    <lineage>
        <taxon>Eukaryota</taxon>
        <taxon>Metazoa</taxon>
        <taxon>Spiralia</taxon>
        <taxon>Lophotrochozoa</taxon>
        <taxon>Platyhelminthes</taxon>
        <taxon>Trematoda</taxon>
        <taxon>Digenea</taxon>
        <taxon>Strigeidida</taxon>
        <taxon>Schistosomatoidea</taxon>
        <taxon>Schistosomatidae</taxon>
        <taxon>Schistosoma</taxon>
    </lineage>
</organism>
<dbReference type="Proteomes" id="UP000279833">
    <property type="component" value="Unassembled WGS sequence"/>
</dbReference>
<gene>
    <name evidence="1" type="ORF">SCUD_LOCUS18115</name>
</gene>
<evidence type="ECO:0000313" key="3">
    <source>
        <dbReference type="WBParaSite" id="SCUD_0001811801-mRNA-1"/>
    </source>
</evidence>
<sequence length="55" mass="6251">MHHCKIYIIDISHELGIIVATMFSLLEVVLVDASKYESKVLAFDILLSTKKITMK</sequence>
<evidence type="ECO:0000313" key="1">
    <source>
        <dbReference type="EMBL" id="VDP64917.1"/>
    </source>
</evidence>
<evidence type="ECO:0000313" key="2">
    <source>
        <dbReference type="Proteomes" id="UP000279833"/>
    </source>
</evidence>
<reference evidence="3" key="1">
    <citation type="submission" date="2016-06" db="UniProtKB">
        <authorList>
            <consortium name="WormBaseParasite"/>
        </authorList>
    </citation>
    <scope>IDENTIFICATION</scope>
</reference>
<dbReference type="AlphaFoldDB" id="A0A183KSS8"/>
<keyword evidence="2" id="KW-1185">Reference proteome</keyword>
<name>A0A183KSS8_9TREM</name>
<dbReference type="WBParaSite" id="SCUD_0001811801-mRNA-1">
    <property type="protein sequence ID" value="SCUD_0001811801-mRNA-1"/>
    <property type="gene ID" value="SCUD_0001811801"/>
</dbReference>